<dbReference type="GO" id="GO:0005524">
    <property type="term" value="F:ATP binding"/>
    <property type="evidence" value="ECO:0007669"/>
    <property type="project" value="UniProtKB-KW"/>
</dbReference>
<evidence type="ECO:0000256" key="8">
    <source>
        <dbReference type="ARBA" id="ARBA00022741"/>
    </source>
</evidence>
<gene>
    <name evidence="15" type="ORF">METZ01_LOCUS115263</name>
</gene>
<reference evidence="15" key="1">
    <citation type="submission" date="2018-05" db="EMBL/GenBank/DDBJ databases">
        <authorList>
            <person name="Lanie J.A."/>
            <person name="Ng W.-L."/>
            <person name="Kazmierczak K.M."/>
            <person name="Andrzejewski T.M."/>
            <person name="Davidsen T.M."/>
            <person name="Wayne K.J."/>
            <person name="Tettelin H."/>
            <person name="Glass J.I."/>
            <person name="Rusch D."/>
            <person name="Podicherti R."/>
            <person name="Tsui H.-C.T."/>
            <person name="Winkler M.E."/>
        </authorList>
    </citation>
    <scope>NUCLEOTIDE SEQUENCE</scope>
</reference>
<dbReference type="InterPro" id="IPR002192">
    <property type="entry name" value="PPDK_AMP/ATP-bd"/>
</dbReference>
<evidence type="ECO:0000313" key="15">
    <source>
        <dbReference type="EMBL" id="SVA62409.1"/>
    </source>
</evidence>
<dbReference type="Gene3D" id="3.30.470.20">
    <property type="entry name" value="ATP-grasp fold, B domain"/>
    <property type="match status" value="1"/>
</dbReference>
<keyword evidence="6" id="KW-0808">Transferase</keyword>
<dbReference type="Pfam" id="PF01326">
    <property type="entry name" value="PPDK_N"/>
    <property type="match status" value="1"/>
</dbReference>
<evidence type="ECO:0000256" key="12">
    <source>
        <dbReference type="ARBA" id="ARBA00033470"/>
    </source>
</evidence>
<proteinExistence type="inferred from homology"/>
<evidence type="ECO:0000256" key="9">
    <source>
        <dbReference type="ARBA" id="ARBA00022777"/>
    </source>
</evidence>
<comment type="function">
    <text evidence="2">Catalyzes the phosphorylation of pyruvate to phosphoenolpyruvate.</text>
</comment>
<evidence type="ECO:0000256" key="11">
    <source>
        <dbReference type="ARBA" id="ARBA00022842"/>
    </source>
</evidence>
<feature type="non-terminal residue" evidence="15">
    <location>
        <position position="241"/>
    </location>
</feature>
<keyword evidence="9" id="KW-0418">Kinase</keyword>
<keyword evidence="11" id="KW-0460">Magnesium</keyword>
<evidence type="ECO:0000259" key="14">
    <source>
        <dbReference type="Pfam" id="PF01326"/>
    </source>
</evidence>
<organism evidence="15">
    <name type="scientific">marine metagenome</name>
    <dbReference type="NCBI Taxonomy" id="408172"/>
    <lineage>
        <taxon>unclassified sequences</taxon>
        <taxon>metagenomes</taxon>
        <taxon>ecological metagenomes</taxon>
    </lineage>
</organism>
<evidence type="ECO:0000256" key="5">
    <source>
        <dbReference type="ARBA" id="ARBA00011996"/>
    </source>
</evidence>
<keyword evidence="10" id="KW-0067">ATP-binding</keyword>
<feature type="domain" description="Pyruvate phosphate dikinase AMP/ATP-binding" evidence="14">
    <location>
        <begin position="19"/>
        <end position="237"/>
    </location>
</feature>
<keyword evidence="7" id="KW-0479">Metal-binding</keyword>
<comment type="cofactor">
    <cofactor evidence="1">
        <name>Mg(2+)</name>
        <dbReference type="ChEBI" id="CHEBI:18420"/>
    </cofactor>
</comment>
<comment type="catalytic activity">
    <reaction evidence="13">
        <text>pyruvate + ATP + H2O = phosphoenolpyruvate + AMP + phosphate + 2 H(+)</text>
        <dbReference type="Rhea" id="RHEA:11364"/>
        <dbReference type="ChEBI" id="CHEBI:15361"/>
        <dbReference type="ChEBI" id="CHEBI:15377"/>
        <dbReference type="ChEBI" id="CHEBI:15378"/>
        <dbReference type="ChEBI" id="CHEBI:30616"/>
        <dbReference type="ChEBI" id="CHEBI:43474"/>
        <dbReference type="ChEBI" id="CHEBI:58702"/>
        <dbReference type="ChEBI" id="CHEBI:456215"/>
        <dbReference type="EC" id="2.7.9.2"/>
    </reaction>
</comment>
<evidence type="ECO:0000256" key="13">
    <source>
        <dbReference type="ARBA" id="ARBA00047700"/>
    </source>
</evidence>
<accession>A0A381XCE5</accession>
<dbReference type="AlphaFoldDB" id="A0A381XCE5"/>
<dbReference type="SUPFAM" id="SSF56059">
    <property type="entry name" value="Glutathione synthetase ATP-binding domain-like"/>
    <property type="match status" value="1"/>
</dbReference>
<dbReference type="PANTHER" id="PTHR43030">
    <property type="entry name" value="PHOSPHOENOLPYRUVATE SYNTHASE"/>
    <property type="match status" value="1"/>
</dbReference>
<dbReference type="GO" id="GO:0046872">
    <property type="term" value="F:metal ion binding"/>
    <property type="evidence" value="ECO:0007669"/>
    <property type="project" value="UniProtKB-KW"/>
</dbReference>
<sequence>MNHSNLLVPFTSQDHPDISQLGGKGAALIQLTQLGLEVPAGFIVTVNCFQAWCTALSDSVIWQRLLDTDPNNLDAFTAACDDLKKSAAELVFGQPFSDQIDKACQLLATKTVAVRSSSPEEDLSGTSFAGLYETYLEVSSTDLNSAIRNCFISCLDARVFLYKHHHGLPLTFPRIAVVVQTQIQSEVSGVLFSINPINNDFDEAVINATFGLGEALVAGDITPDSWTVNKLSGEIINFSLG</sequence>
<evidence type="ECO:0000256" key="1">
    <source>
        <dbReference type="ARBA" id="ARBA00001946"/>
    </source>
</evidence>
<name>A0A381XCE5_9ZZZZ</name>
<dbReference type="InterPro" id="IPR013815">
    <property type="entry name" value="ATP_grasp_subdomain_1"/>
</dbReference>
<evidence type="ECO:0000256" key="4">
    <source>
        <dbReference type="ARBA" id="ARBA00007837"/>
    </source>
</evidence>
<comment type="pathway">
    <text evidence="3">Carbohydrate biosynthesis; gluconeogenesis.</text>
</comment>
<dbReference type="EC" id="2.7.9.2" evidence="5"/>
<dbReference type="GO" id="GO:0008986">
    <property type="term" value="F:pyruvate, water dikinase activity"/>
    <property type="evidence" value="ECO:0007669"/>
    <property type="project" value="UniProtKB-EC"/>
</dbReference>
<comment type="similarity">
    <text evidence="4">Belongs to the PEP-utilizing enzyme family.</text>
</comment>
<dbReference type="PANTHER" id="PTHR43030:SF1">
    <property type="entry name" value="PHOSPHOENOLPYRUVATE SYNTHASE"/>
    <property type="match status" value="1"/>
</dbReference>
<evidence type="ECO:0000256" key="6">
    <source>
        <dbReference type="ARBA" id="ARBA00022679"/>
    </source>
</evidence>
<dbReference type="Gene3D" id="3.30.1490.20">
    <property type="entry name" value="ATP-grasp fold, A domain"/>
    <property type="match status" value="1"/>
</dbReference>
<protein>
    <recommendedName>
        <fullName evidence="5">pyruvate, water dikinase</fullName>
        <ecNumber evidence="5">2.7.9.2</ecNumber>
    </recommendedName>
    <alternativeName>
        <fullName evidence="12">Pyruvate, water dikinase</fullName>
    </alternativeName>
</protein>
<dbReference type="EMBL" id="UINC01014665">
    <property type="protein sequence ID" value="SVA62409.1"/>
    <property type="molecule type" value="Genomic_DNA"/>
</dbReference>
<evidence type="ECO:0000256" key="10">
    <source>
        <dbReference type="ARBA" id="ARBA00022840"/>
    </source>
</evidence>
<evidence type="ECO:0000256" key="3">
    <source>
        <dbReference type="ARBA" id="ARBA00004742"/>
    </source>
</evidence>
<evidence type="ECO:0000256" key="7">
    <source>
        <dbReference type="ARBA" id="ARBA00022723"/>
    </source>
</evidence>
<keyword evidence="8" id="KW-0547">Nucleotide-binding</keyword>
<dbReference type="InterPro" id="IPR006319">
    <property type="entry name" value="PEP_synth"/>
</dbReference>
<evidence type="ECO:0000256" key="2">
    <source>
        <dbReference type="ARBA" id="ARBA00002988"/>
    </source>
</evidence>